<evidence type="ECO:0000259" key="6">
    <source>
        <dbReference type="PROSITE" id="PS50043"/>
    </source>
</evidence>
<keyword evidence="5" id="KW-0472">Membrane</keyword>
<dbReference type="GO" id="GO:0003677">
    <property type="term" value="F:DNA binding"/>
    <property type="evidence" value="ECO:0007669"/>
    <property type="project" value="UniProtKB-KW"/>
</dbReference>
<protein>
    <submittedName>
        <fullName evidence="7">LuxR family transcriptional regulator</fullName>
    </submittedName>
</protein>
<feature type="transmembrane region" description="Helical" evidence="5">
    <location>
        <begin position="336"/>
        <end position="357"/>
    </location>
</feature>
<dbReference type="OrthoDB" id="3172434at2"/>
<dbReference type="PROSITE" id="PS50043">
    <property type="entry name" value="HTH_LUXR_2"/>
    <property type="match status" value="1"/>
</dbReference>
<dbReference type="GO" id="GO:0006355">
    <property type="term" value="P:regulation of DNA-templated transcription"/>
    <property type="evidence" value="ECO:0007669"/>
    <property type="project" value="InterPro"/>
</dbReference>
<feature type="domain" description="HTH luxR-type" evidence="6">
    <location>
        <begin position="417"/>
        <end position="482"/>
    </location>
</feature>
<feature type="transmembrane region" description="Helical" evidence="5">
    <location>
        <begin position="208"/>
        <end position="228"/>
    </location>
</feature>
<evidence type="ECO:0000313" key="7">
    <source>
        <dbReference type="EMBL" id="RNL45080.1"/>
    </source>
</evidence>
<evidence type="ECO:0000313" key="8">
    <source>
        <dbReference type="Proteomes" id="UP000278632"/>
    </source>
</evidence>
<dbReference type="PANTHER" id="PTHR44688:SF16">
    <property type="entry name" value="DNA-BINDING TRANSCRIPTIONAL ACTIVATOR DEVR_DOSR"/>
    <property type="match status" value="1"/>
</dbReference>
<dbReference type="InterPro" id="IPR036388">
    <property type="entry name" value="WH-like_DNA-bd_sf"/>
</dbReference>
<dbReference type="InterPro" id="IPR016032">
    <property type="entry name" value="Sig_transdc_resp-reg_C-effctor"/>
</dbReference>
<keyword evidence="5" id="KW-0812">Transmembrane</keyword>
<dbReference type="Gene3D" id="1.10.10.10">
    <property type="entry name" value="Winged helix-like DNA-binding domain superfamily/Winged helix DNA-binding domain"/>
    <property type="match status" value="1"/>
</dbReference>
<dbReference type="CDD" id="cd06170">
    <property type="entry name" value="LuxR_C_like"/>
    <property type="match status" value="1"/>
</dbReference>
<feature type="transmembrane region" description="Helical" evidence="5">
    <location>
        <begin position="81"/>
        <end position="101"/>
    </location>
</feature>
<keyword evidence="1" id="KW-0805">Transcription regulation</keyword>
<organism evidence="7 8">
    <name type="scientific">Paraeggerthella hongkongensis</name>
    <dbReference type="NCBI Taxonomy" id="230658"/>
    <lineage>
        <taxon>Bacteria</taxon>
        <taxon>Bacillati</taxon>
        <taxon>Actinomycetota</taxon>
        <taxon>Coriobacteriia</taxon>
        <taxon>Eggerthellales</taxon>
        <taxon>Eggerthellaceae</taxon>
        <taxon>Paraeggerthella</taxon>
    </lineage>
</organism>
<feature type="region of interest" description="Disordered" evidence="4">
    <location>
        <begin position="479"/>
        <end position="500"/>
    </location>
</feature>
<dbReference type="PANTHER" id="PTHR44688">
    <property type="entry name" value="DNA-BINDING TRANSCRIPTIONAL ACTIVATOR DEVR_DOSR"/>
    <property type="match status" value="1"/>
</dbReference>
<feature type="transmembrane region" description="Helical" evidence="5">
    <location>
        <begin position="248"/>
        <end position="267"/>
    </location>
</feature>
<feature type="transmembrane region" description="Helical" evidence="5">
    <location>
        <begin position="107"/>
        <end position="127"/>
    </location>
</feature>
<feature type="transmembrane region" description="Helical" evidence="5">
    <location>
        <begin position="363"/>
        <end position="386"/>
    </location>
</feature>
<evidence type="ECO:0000256" key="1">
    <source>
        <dbReference type="ARBA" id="ARBA00023015"/>
    </source>
</evidence>
<dbReference type="InterPro" id="IPR000792">
    <property type="entry name" value="Tscrpt_reg_LuxR_C"/>
</dbReference>
<reference evidence="8" key="1">
    <citation type="submission" date="2018-05" db="EMBL/GenBank/DDBJ databases">
        <title>Genome Sequencing of selected type strains of the family Eggerthellaceae.</title>
        <authorList>
            <person name="Danylec N."/>
            <person name="Stoll D.A."/>
            <person name="Doetsch A."/>
            <person name="Huch M."/>
        </authorList>
    </citation>
    <scope>NUCLEOTIDE SEQUENCE [LARGE SCALE GENOMIC DNA]</scope>
    <source>
        <strain evidence="8">DSM 16106</strain>
    </source>
</reference>
<evidence type="ECO:0000256" key="3">
    <source>
        <dbReference type="ARBA" id="ARBA00023163"/>
    </source>
</evidence>
<evidence type="ECO:0000256" key="5">
    <source>
        <dbReference type="SAM" id="Phobius"/>
    </source>
</evidence>
<comment type="caution">
    <text evidence="7">The sequence shown here is derived from an EMBL/GenBank/DDBJ whole genome shotgun (WGS) entry which is preliminary data.</text>
</comment>
<evidence type="ECO:0000256" key="4">
    <source>
        <dbReference type="SAM" id="MobiDB-lite"/>
    </source>
</evidence>
<keyword evidence="8" id="KW-1185">Reference proteome</keyword>
<keyword evidence="3" id="KW-0804">Transcription</keyword>
<dbReference type="PRINTS" id="PR00038">
    <property type="entry name" value="HTHLUXR"/>
</dbReference>
<dbReference type="Pfam" id="PF00196">
    <property type="entry name" value="GerE"/>
    <property type="match status" value="1"/>
</dbReference>
<gene>
    <name evidence="7" type="ORF">DMP08_05795</name>
</gene>
<feature type="transmembrane region" description="Helical" evidence="5">
    <location>
        <begin position="12"/>
        <end position="37"/>
    </location>
</feature>
<dbReference type="AlphaFoldDB" id="A0A3N0BC68"/>
<dbReference type="SMART" id="SM00421">
    <property type="entry name" value="HTH_LUXR"/>
    <property type="match status" value="1"/>
</dbReference>
<dbReference type="RefSeq" id="WP_123192008.1">
    <property type="nucleotide sequence ID" value="NZ_QICD01000008.1"/>
</dbReference>
<feature type="transmembrane region" description="Helical" evidence="5">
    <location>
        <begin position="139"/>
        <end position="158"/>
    </location>
</feature>
<sequence length="500" mass="53121">MALIDRVHGASGIKIIVGSAFLWAWLDALFMSAFFTAPDTKGLTAELAAVAVFGFSALGYAAALKKPGTVNKLIAGKRLPLIAAVLGTTGSLLLTLSGFGFGWMPLVIGSALVAAFVAVFQIGWGAAYCQDGARTATPYVAGAFACAVVIDTPMLFMIPEASAVFFSLLPLISGLIFTAVPPDQRTYRRTAESSVPAKRGARAHLKTHLGISMMLLCAAALVLTSFGYLQHLVSFSSIASNGSPGGVIVQVARGIAAILMFGIVCIAPQRASAVYRVGLLAMIAGFMMMSFLFGSELFWIAGAVIISGYTAFDLLVWVVFSQIAHTQSRDPLKTIAAVRLLAVVCYVVGALAGILLVGNDQSMHAFVFQKTTAIGYLVVIATVLLLSSEDIWMLFGYTARAGSANQEGIGQEERLAAWFDRIGLTARERDIASLLAAGRTQPWIADCLSISENTVGTHVRHIYQKADVHNRQEFIDRAISPDHPASPESRDHVSNVTDVA</sequence>
<feature type="transmembrane region" description="Helical" evidence="5">
    <location>
        <begin position="164"/>
        <end position="180"/>
    </location>
</feature>
<dbReference type="SUPFAM" id="SSF46894">
    <property type="entry name" value="C-terminal effector domain of the bipartite response regulators"/>
    <property type="match status" value="1"/>
</dbReference>
<dbReference type="EMBL" id="QICD01000008">
    <property type="protein sequence ID" value="RNL45080.1"/>
    <property type="molecule type" value="Genomic_DNA"/>
</dbReference>
<proteinExistence type="predicted"/>
<feature type="transmembrane region" description="Helical" evidence="5">
    <location>
        <begin position="43"/>
        <end position="61"/>
    </location>
</feature>
<name>A0A3N0BC68_9ACTN</name>
<accession>A0A3N0BC68</accession>
<dbReference type="Proteomes" id="UP000278632">
    <property type="component" value="Unassembled WGS sequence"/>
</dbReference>
<feature type="transmembrane region" description="Helical" evidence="5">
    <location>
        <begin position="299"/>
        <end position="324"/>
    </location>
</feature>
<evidence type="ECO:0000256" key="2">
    <source>
        <dbReference type="ARBA" id="ARBA00023125"/>
    </source>
</evidence>
<feature type="transmembrane region" description="Helical" evidence="5">
    <location>
        <begin position="274"/>
        <end position="293"/>
    </location>
</feature>
<keyword evidence="5" id="KW-1133">Transmembrane helix</keyword>
<keyword evidence="2" id="KW-0238">DNA-binding</keyword>